<proteinExistence type="predicted"/>
<feature type="non-terminal residue" evidence="1">
    <location>
        <position position="1"/>
    </location>
</feature>
<organism evidence="1 2">
    <name type="scientific">Rozella allomycis (strain CSF55)</name>
    <dbReference type="NCBI Taxonomy" id="988480"/>
    <lineage>
        <taxon>Eukaryota</taxon>
        <taxon>Fungi</taxon>
        <taxon>Fungi incertae sedis</taxon>
        <taxon>Cryptomycota</taxon>
        <taxon>Cryptomycota incertae sedis</taxon>
        <taxon>Rozella</taxon>
    </lineage>
</organism>
<dbReference type="Proteomes" id="UP000281549">
    <property type="component" value="Unassembled WGS sequence"/>
</dbReference>
<dbReference type="AlphaFoldDB" id="A0A4P9Y9G7"/>
<sequence length="163" mass="19020">ITDVSNRDVGHAFAPVDVRIETDDLALQQRTAEEQERKAQENKRPEWMEISTVSGIAFDGTRDEDTKSNIQNVQNINIEDHEIEKYKLSAGIKRKRDDEDPNDLVEHFDDEDDFFEEDSQRETNIESVMVSVQGQLVPLEDITEAHEEKMTPEEYSEYYKLFH</sequence>
<name>A0A4P9Y9G7_ROZAC</name>
<reference evidence="2" key="1">
    <citation type="journal article" date="2018" name="Nat. Microbiol.">
        <title>Leveraging single-cell genomics to expand the fungal tree of life.</title>
        <authorList>
            <person name="Ahrendt S.R."/>
            <person name="Quandt C.A."/>
            <person name="Ciobanu D."/>
            <person name="Clum A."/>
            <person name="Salamov A."/>
            <person name="Andreopoulos B."/>
            <person name="Cheng J.F."/>
            <person name="Woyke T."/>
            <person name="Pelin A."/>
            <person name="Henrissat B."/>
            <person name="Reynolds N.K."/>
            <person name="Benny G.L."/>
            <person name="Smith M.E."/>
            <person name="James T.Y."/>
            <person name="Grigoriev I.V."/>
        </authorList>
    </citation>
    <scope>NUCLEOTIDE SEQUENCE [LARGE SCALE GENOMIC DNA]</scope>
    <source>
        <strain evidence="2">CSF55</strain>
    </source>
</reference>
<evidence type="ECO:0000313" key="1">
    <source>
        <dbReference type="EMBL" id="RKP15837.1"/>
    </source>
</evidence>
<evidence type="ECO:0000313" key="2">
    <source>
        <dbReference type="Proteomes" id="UP000281549"/>
    </source>
</evidence>
<dbReference type="EMBL" id="ML007564">
    <property type="protein sequence ID" value="RKP15837.1"/>
    <property type="molecule type" value="Genomic_DNA"/>
</dbReference>
<accession>A0A4P9Y9G7</accession>
<protein>
    <submittedName>
        <fullName evidence="1">Uncharacterized protein</fullName>
    </submittedName>
</protein>
<gene>
    <name evidence="1" type="ORF">ROZALSC1DRAFT_25989</name>
</gene>